<dbReference type="EnsemblPlants" id="EMT22413">
    <property type="protein sequence ID" value="EMT22413"/>
    <property type="gene ID" value="F775_25389"/>
</dbReference>
<evidence type="ECO:0008006" key="2">
    <source>
        <dbReference type="Google" id="ProtNLM"/>
    </source>
</evidence>
<dbReference type="OMA" id="INIRYVA"/>
<sequence>MAGTEDLFKVFEFGDHFALQSIDDGHFCVRSTDDCIAAGTGIFTKEARVQFEEPIISREIYNIQYHIEDRHRIYDSTNMNMATASAINKTSKENTIKSSLTITRKETSKLESTRFHKASVEASVTYAVIPIVLDGSLKLGYESTKGTTWGKTEETEKKQGVEYQVTVPARKKVTLIVTATQAKYKVPFSYTLKDKMTNGEVRIQNFDDGLFYGMNSFDLRYETKEEEV</sequence>
<dbReference type="PANTHER" id="PTHR39244">
    <property type="entry name" value="NATTERIN-4"/>
    <property type="match status" value="1"/>
</dbReference>
<dbReference type="Gene3D" id="2.170.15.10">
    <property type="entry name" value="Proaerolysin, chain A, domain 3"/>
    <property type="match status" value="1"/>
</dbReference>
<dbReference type="PANTHER" id="PTHR39244:SF5">
    <property type="entry name" value="NATTERIN-3-LIKE"/>
    <property type="match status" value="1"/>
</dbReference>
<reference evidence="1" key="1">
    <citation type="submission" date="2015-06" db="UniProtKB">
        <authorList>
            <consortium name="EnsemblPlants"/>
        </authorList>
    </citation>
    <scope>IDENTIFICATION</scope>
</reference>
<dbReference type="SUPFAM" id="SSF56973">
    <property type="entry name" value="Aerolisin/ETX pore-forming domain"/>
    <property type="match status" value="1"/>
</dbReference>
<protein>
    <recommendedName>
        <fullName evidence="2">Agglutinin domain-containing protein</fullName>
    </recommendedName>
</protein>
<dbReference type="CDD" id="cd20216">
    <property type="entry name" value="PFM_HFR-2-like"/>
    <property type="match status" value="1"/>
</dbReference>
<dbReference type="InterPro" id="IPR053237">
    <property type="entry name" value="Natterin_C"/>
</dbReference>
<dbReference type="ExpressionAtlas" id="M8BKT6">
    <property type="expression patterns" value="baseline"/>
</dbReference>
<dbReference type="AlphaFoldDB" id="M8BKT6"/>
<proteinExistence type="predicted"/>
<organism evidence="1">
    <name type="scientific">Aegilops tauschii</name>
    <name type="common">Tausch's goatgrass</name>
    <name type="synonym">Aegilops squarrosa</name>
    <dbReference type="NCBI Taxonomy" id="37682"/>
    <lineage>
        <taxon>Eukaryota</taxon>
        <taxon>Viridiplantae</taxon>
        <taxon>Streptophyta</taxon>
        <taxon>Embryophyta</taxon>
        <taxon>Tracheophyta</taxon>
        <taxon>Spermatophyta</taxon>
        <taxon>Magnoliopsida</taxon>
        <taxon>Liliopsida</taxon>
        <taxon>Poales</taxon>
        <taxon>Poaceae</taxon>
        <taxon>BOP clade</taxon>
        <taxon>Pooideae</taxon>
        <taxon>Triticodae</taxon>
        <taxon>Triticeae</taxon>
        <taxon>Triticinae</taxon>
        <taxon>Aegilops</taxon>
    </lineage>
</organism>
<name>M8BKT6_AEGTA</name>
<evidence type="ECO:0000313" key="1">
    <source>
        <dbReference type="EnsemblPlants" id="EMT22413"/>
    </source>
</evidence>
<accession>M8BKT6</accession>